<dbReference type="GO" id="GO:0051539">
    <property type="term" value="F:4 iron, 4 sulfur cluster binding"/>
    <property type="evidence" value="ECO:0007669"/>
    <property type="project" value="UniProtKB-KW"/>
</dbReference>
<sequence length="417" mass="45484">MSSSRTIREHEVDQPRPIYTVWEITLRCDHACAHCGSRAGPVRDDELDTAELLAVADALVELGSREVTLIGGEAYLRSDVYQLVEHLAKAGVRVTMQTGGRGLTAARAQRLRDAGLAAVGVSIDGTAAVHDRLRASPGSHDAAMRAIEHARAAGMVVTSNSQINQLNMHELPAIAAELEAAGVLVWRGQLTAPMGRAADHPEWIVQPYMVLEIIDTLAQIQAGASARAQARGASEMESFRVTLGNNLGYYGPHEPLLRSRPDRRDRFFPGCQAGRYVLGIESDGTVKGCPSLPTAPYQGGNVRELSLEQIWDSEAIRFTRDRSTDELWGHCASCYYADVCRAGCSFTSHSTLGRRGNNPFCYYRADKLRKQGLREVIVHARAAPGSPYDFGGFELREQPWSDLPPPAGRRSLPVVTS</sequence>
<keyword evidence="8" id="KW-0456">Lyase</keyword>
<evidence type="ECO:0000256" key="6">
    <source>
        <dbReference type="ARBA" id="ARBA00023014"/>
    </source>
</evidence>
<dbReference type="EMBL" id="JMCC02000011">
    <property type="protein sequence ID" value="KIG18351.1"/>
    <property type="molecule type" value="Genomic_DNA"/>
</dbReference>
<dbReference type="Gene3D" id="3.20.20.70">
    <property type="entry name" value="Aldolase class I"/>
    <property type="match status" value="1"/>
</dbReference>
<keyword evidence="4" id="KW-0479">Metal-binding</keyword>
<evidence type="ECO:0000256" key="5">
    <source>
        <dbReference type="ARBA" id="ARBA00023004"/>
    </source>
</evidence>
<dbReference type="InterPro" id="IPR058240">
    <property type="entry name" value="rSAM_sf"/>
</dbReference>
<keyword evidence="6" id="KW-0411">Iron-sulfur</keyword>
<feature type="domain" description="Radical SAM core" evidence="7">
    <location>
        <begin position="14"/>
        <end position="227"/>
    </location>
</feature>
<dbReference type="InterPro" id="IPR007197">
    <property type="entry name" value="rSAM"/>
</dbReference>
<gene>
    <name evidence="8" type="ORF">DB30_00636</name>
</gene>
<evidence type="ECO:0000256" key="4">
    <source>
        <dbReference type="ARBA" id="ARBA00022723"/>
    </source>
</evidence>
<evidence type="ECO:0000256" key="1">
    <source>
        <dbReference type="ARBA" id="ARBA00001966"/>
    </source>
</evidence>
<evidence type="ECO:0000313" key="8">
    <source>
        <dbReference type="EMBL" id="KIG18351.1"/>
    </source>
</evidence>
<dbReference type="InterPro" id="IPR006638">
    <property type="entry name" value="Elp3/MiaA/NifB-like_rSAM"/>
</dbReference>
<organism evidence="8 9">
    <name type="scientific">Enhygromyxa salina</name>
    <dbReference type="NCBI Taxonomy" id="215803"/>
    <lineage>
        <taxon>Bacteria</taxon>
        <taxon>Pseudomonadati</taxon>
        <taxon>Myxococcota</taxon>
        <taxon>Polyangia</taxon>
        <taxon>Nannocystales</taxon>
        <taxon>Nannocystaceae</taxon>
        <taxon>Enhygromyxa</taxon>
    </lineage>
</organism>
<evidence type="ECO:0000256" key="2">
    <source>
        <dbReference type="ARBA" id="ARBA00022485"/>
    </source>
</evidence>
<dbReference type="SUPFAM" id="SSF102114">
    <property type="entry name" value="Radical SAM enzymes"/>
    <property type="match status" value="1"/>
</dbReference>
<comment type="caution">
    <text evidence="8">The sequence shown here is derived from an EMBL/GenBank/DDBJ whole genome shotgun (WGS) entry which is preliminary data.</text>
</comment>
<dbReference type="Proteomes" id="UP000031599">
    <property type="component" value="Unassembled WGS sequence"/>
</dbReference>
<dbReference type="InterPro" id="IPR023885">
    <property type="entry name" value="4Fe4S-binding_SPASM_dom"/>
</dbReference>
<dbReference type="RefSeq" id="WP_052546978.1">
    <property type="nucleotide sequence ID" value="NZ_JMCC02000011.1"/>
</dbReference>
<evidence type="ECO:0000313" key="9">
    <source>
        <dbReference type="Proteomes" id="UP000031599"/>
    </source>
</evidence>
<comment type="cofactor">
    <cofactor evidence="1">
        <name>[4Fe-4S] cluster</name>
        <dbReference type="ChEBI" id="CHEBI:49883"/>
    </cofactor>
</comment>
<proteinExistence type="predicted"/>
<dbReference type="NCBIfam" id="TIGR04085">
    <property type="entry name" value="rSAM_more_4Fe4S"/>
    <property type="match status" value="1"/>
</dbReference>
<dbReference type="Pfam" id="PF04055">
    <property type="entry name" value="Radical_SAM"/>
    <property type="match status" value="1"/>
</dbReference>
<evidence type="ECO:0000259" key="7">
    <source>
        <dbReference type="PROSITE" id="PS51918"/>
    </source>
</evidence>
<dbReference type="SFLD" id="SFLDS00029">
    <property type="entry name" value="Radical_SAM"/>
    <property type="match status" value="1"/>
</dbReference>
<dbReference type="GO" id="GO:0046872">
    <property type="term" value="F:metal ion binding"/>
    <property type="evidence" value="ECO:0007669"/>
    <property type="project" value="UniProtKB-KW"/>
</dbReference>
<dbReference type="SMART" id="SM00729">
    <property type="entry name" value="Elp3"/>
    <property type="match status" value="1"/>
</dbReference>
<keyword evidence="8" id="KW-0670">Pyruvate</keyword>
<keyword evidence="5" id="KW-0408">Iron</keyword>
<dbReference type="SFLD" id="SFLDG01067">
    <property type="entry name" value="SPASM/twitch_domain_containing"/>
    <property type="match status" value="1"/>
</dbReference>
<dbReference type="PIRSF" id="PIRSF037420">
    <property type="entry name" value="PQQ_syn_pqqE"/>
    <property type="match status" value="1"/>
</dbReference>
<dbReference type="CDD" id="cd01335">
    <property type="entry name" value="Radical_SAM"/>
    <property type="match status" value="1"/>
</dbReference>
<keyword evidence="3" id="KW-0949">S-adenosyl-L-methionine</keyword>
<dbReference type="SFLD" id="SFLDG01386">
    <property type="entry name" value="main_SPASM_domain-containing"/>
    <property type="match status" value="1"/>
</dbReference>
<dbReference type="GO" id="GO:0016829">
    <property type="term" value="F:lyase activity"/>
    <property type="evidence" value="ECO:0007669"/>
    <property type="project" value="UniProtKB-KW"/>
</dbReference>
<keyword evidence="2" id="KW-0004">4Fe-4S</keyword>
<evidence type="ECO:0000256" key="3">
    <source>
        <dbReference type="ARBA" id="ARBA00022691"/>
    </source>
</evidence>
<dbReference type="InterPro" id="IPR013785">
    <property type="entry name" value="Aldolase_TIM"/>
</dbReference>
<accession>A0A0C2D5A7</accession>
<dbReference type="InterPro" id="IPR050377">
    <property type="entry name" value="Radical_SAM_PqqE_MftC-like"/>
</dbReference>
<dbReference type="PROSITE" id="PS51918">
    <property type="entry name" value="RADICAL_SAM"/>
    <property type="match status" value="1"/>
</dbReference>
<dbReference type="PANTHER" id="PTHR11228:SF7">
    <property type="entry name" value="PQQA PEPTIDE CYCLASE"/>
    <property type="match status" value="1"/>
</dbReference>
<dbReference type="InterPro" id="IPR017200">
    <property type="entry name" value="PqqE-like"/>
</dbReference>
<name>A0A0C2D5A7_9BACT</name>
<protein>
    <submittedName>
        <fullName evidence="8">Radical SAM, Pyruvate-formate lyase-activating enzyme like protein</fullName>
    </submittedName>
</protein>
<dbReference type="Pfam" id="PF13186">
    <property type="entry name" value="SPASM"/>
    <property type="match status" value="1"/>
</dbReference>
<reference evidence="8 9" key="1">
    <citation type="submission" date="2014-12" db="EMBL/GenBank/DDBJ databases">
        <title>Genome assembly of Enhygromyxa salina DSM 15201.</title>
        <authorList>
            <person name="Sharma G."/>
            <person name="Subramanian S."/>
        </authorList>
    </citation>
    <scope>NUCLEOTIDE SEQUENCE [LARGE SCALE GENOMIC DNA]</scope>
    <source>
        <strain evidence="8 9">DSM 15201</strain>
    </source>
</reference>
<dbReference type="PANTHER" id="PTHR11228">
    <property type="entry name" value="RADICAL SAM DOMAIN PROTEIN"/>
    <property type="match status" value="1"/>
</dbReference>
<dbReference type="AlphaFoldDB" id="A0A0C2D5A7"/>